<feature type="transmembrane region" description="Helical" evidence="1">
    <location>
        <begin position="212"/>
        <end position="232"/>
    </location>
</feature>
<feature type="transmembrane region" description="Helical" evidence="1">
    <location>
        <begin position="37"/>
        <end position="59"/>
    </location>
</feature>
<evidence type="ECO:0000256" key="1">
    <source>
        <dbReference type="SAM" id="Phobius"/>
    </source>
</evidence>
<dbReference type="Proteomes" id="UP000828390">
    <property type="component" value="Unassembled WGS sequence"/>
</dbReference>
<keyword evidence="1" id="KW-0472">Membrane</keyword>
<dbReference type="EMBL" id="JAIWYP010000001">
    <property type="protein sequence ID" value="KAH3888922.1"/>
    <property type="molecule type" value="Genomic_DNA"/>
</dbReference>
<reference evidence="2" key="2">
    <citation type="submission" date="2020-11" db="EMBL/GenBank/DDBJ databases">
        <authorList>
            <person name="McCartney M.A."/>
            <person name="Auch B."/>
            <person name="Kono T."/>
            <person name="Mallez S."/>
            <person name="Becker A."/>
            <person name="Gohl D.M."/>
            <person name="Silverstein K.A.T."/>
            <person name="Koren S."/>
            <person name="Bechman K.B."/>
            <person name="Herman A."/>
            <person name="Abrahante J.E."/>
            <person name="Garbe J."/>
        </authorList>
    </citation>
    <scope>NUCLEOTIDE SEQUENCE</scope>
    <source>
        <strain evidence="2">Duluth1</strain>
        <tissue evidence="2">Whole animal</tissue>
    </source>
</reference>
<keyword evidence="3" id="KW-1185">Reference proteome</keyword>
<feature type="transmembrane region" description="Helical" evidence="1">
    <location>
        <begin position="184"/>
        <end position="200"/>
    </location>
</feature>
<name>A0A9D4N3F1_DREPO</name>
<keyword evidence="1" id="KW-0812">Transmembrane</keyword>
<keyword evidence="1" id="KW-1133">Transmembrane helix</keyword>
<sequence length="513" mass="56374">MYTFACLSGICSIIPMTDVLSENEKLQERNNLKFQSPYSLVMFGIGGFSMILVASLSVVSNWKKCLPLGALTFPYVDQTDQNSSPNTTALTDEKNDNNCNNTVDHVRRKRINKAMVLIISGLIVSNVLTIISLATTGWIKVKDINCEQIVKYGLFSSDLCDECSLVPECRNAIEFTESVKVKSLLAYFFNLFALAAAFINRPPAWRGIRAMLMFVFLTCQLFSAVFTINVAVHVLIIPQEQLDKSVVVSYSLYIYGVASLLSLTTSLVTITYVIHNRLPENHGTSTDNTISNAAIVVIDANRQEHTKESASAMFVPEMLPTNAPSAYLALSFDDTQEHVYGCASGSIMSETSPVSDKQNTVGAASSNVNVNAVSNTTTTDCADDTLGHDYEPVSRKIISTRSHTTRGHSNTNAISTSNLIVDDGNASEHVYELEEATISAIPGEYNHRNATSNAVMTADDGDRVKYSYELIPITILKQGEPKDGFVKMYTKKDTLAPPQVPSNPSERDYELYF</sequence>
<comment type="caution">
    <text evidence="2">The sequence shown here is derived from an EMBL/GenBank/DDBJ whole genome shotgun (WGS) entry which is preliminary data.</text>
</comment>
<evidence type="ECO:0000313" key="2">
    <source>
        <dbReference type="EMBL" id="KAH3888922.1"/>
    </source>
</evidence>
<organism evidence="2 3">
    <name type="scientific">Dreissena polymorpha</name>
    <name type="common">Zebra mussel</name>
    <name type="synonym">Mytilus polymorpha</name>
    <dbReference type="NCBI Taxonomy" id="45954"/>
    <lineage>
        <taxon>Eukaryota</taxon>
        <taxon>Metazoa</taxon>
        <taxon>Spiralia</taxon>
        <taxon>Lophotrochozoa</taxon>
        <taxon>Mollusca</taxon>
        <taxon>Bivalvia</taxon>
        <taxon>Autobranchia</taxon>
        <taxon>Heteroconchia</taxon>
        <taxon>Euheterodonta</taxon>
        <taxon>Imparidentia</taxon>
        <taxon>Neoheterodontei</taxon>
        <taxon>Myida</taxon>
        <taxon>Dreissenoidea</taxon>
        <taxon>Dreissenidae</taxon>
        <taxon>Dreissena</taxon>
    </lineage>
</organism>
<protein>
    <submittedName>
        <fullName evidence="2">Uncharacterized protein</fullName>
    </submittedName>
</protein>
<accession>A0A9D4N3F1</accession>
<dbReference type="AlphaFoldDB" id="A0A9D4N3F1"/>
<proteinExistence type="predicted"/>
<evidence type="ECO:0000313" key="3">
    <source>
        <dbReference type="Proteomes" id="UP000828390"/>
    </source>
</evidence>
<reference evidence="2" key="1">
    <citation type="journal article" date="2019" name="bioRxiv">
        <title>The Genome of the Zebra Mussel, Dreissena polymorpha: A Resource for Invasive Species Research.</title>
        <authorList>
            <person name="McCartney M.A."/>
            <person name="Auch B."/>
            <person name="Kono T."/>
            <person name="Mallez S."/>
            <person name="Zhang Y."/>
            <person name="Obille A."/>
            <person name="Becker A."/>
            <person name="Abrahante J.E."/>
            <person name="Garbe J."/>
            <person name="Badalamenti J.P."/>
            <person name="Herman A."/>
            <person name="Mangelson H."/>
            <person name="Liachko I."/>
            <person name="Sullivan S."/>
            <person name="Sone E.D."/>
            <person name="Koren S."/>
            <person name="Silverstein K.A.T."/>
            <person name="Beckman K.B."/>
            <person name="Gohl D.M."/>
        </authorList>
    </citation>
    <scope>NUCLEOTIDE SEQUENCE</scope>
    <source>
        <strain evidence="2">Duluth1</strain>
        <tissue evidence="2">Whole animal</tissue>
    </source>
</reference>
<feature type="transmembrane region" description="Helical" evidence="1">
    <location>
        <begin position="252"/>
        <end position="274"/>
    </location>
</feature>
<gene>
    <name evidence="2" type="ORF">DPMN_012967</name>
</gene>
<feature type="transmembrane region" description="Helical" evidence="1">
    <location>
        <begin position="114"/>
        <end position="134"/>
    </location>
</feature>